<dbReference type="Proteomes" id="UP000245910">
    <property type="component" value="Chromosome IIII"/>
</dbReference>
<protein>
    <submittedName>
        <fullName evidence="2">Uncharacterized protein</fullName>
    </submittedName>
</protein>
<evidence type="ECO:0000313" key="2">
    <source>
        <dbReference type="EMBL" id="CEI41461.1"/>
    </source>
</evidence>
<dbReference type="EMBL" id="LN649232">
    <property type="protein sequence ID" value="CEI41461.1"/>
    <property type="molecule type" value="Genomic_DNA"/>
</dbReference>
<keyword evidence="3" id="KW-1185">Reference proteome</keyword>
<sequence>MYVRQRTQVSKRRPSQQDEARRPVLGTICIDNIFFLKSVDNLYGYHNKETDCIMVVAERE</sequence>
<evidence type="ECO:0000256" key="1">
    <source>
        <dbReference type="SAM" id="MobiDB-lite"/>
    </source>
</evidence>
<reference evidence="3" key="1">
    <citation type="submission" date="2014-10" db="EMBL/GenBank/DDBJ databases">
        <authorList>
            <person name="King R."/>
        </authorList>
    </citation>
    <scope>NUCLEOTIDE SEQUENCE [LARGE SCALE GENOMIC DNA]</scope>
    <source>
        <strain evidence="3">A3/5</strain>
    </source>
</reference>
<feature type="region of interest" description="Disordered" evidence="1">
    <location>
        <begin position="1"/>
        <end position="20"/>
    </location>
</feature>
<organism evidence="2 3">
    <name type="scientific">Fusarium venenatum</name>
    <dbReference type="NCBI Taxonomy" id="56646"/>
    <lineage>
        <taxon>Eukaryota</taxon>
        <taxon>Fungi</taxon>
        <taxon>Dikarya</taxon>
        <taxon>Ascomycota</taxon>
        <taxon>Pezizomycotina</taxon>
        <taxon>Sordariomycetes</taxon>
        <taxon>Hypocreomycetidae</taxon>
        <taxon>Hypocreales</taxon>
        <taxon>Nectriaceae</taxon>
        <taxon>Fusarium</taxon>
    </lineage>
</organism>
<evidence type="ECO:0000313" key="3">
    <source>
        <dbReference type="Proteomes" id="UP000245910"/>
    </source>
</evidence>
<dbReference type="AlphaFoldDB" id="A0A2L2T9M0"/>
<name>A0A2L2T9M0_9HYPO</name>
<accession>A0A2L2T9M0</accession>
<proteinExistence type="predicted"/>